<evidence type="ECO:0000313" key="3">
    <source>
        <dbReference type="Proteomes" id="UP001589692"/>
    </source>
</evidence>
<proteinExistence type="predicted"/>
<comment type="caution">
    <text evidence="2">The sequence shown here is derived from an EMBL/GenBank/DDBJ whole genome shotgun (WGS) entry which is preliminary data.</text>
</comment>
<dbReference type="EMBL" id="JBHMAA010000024">
    <property type="protein sequence ID" value="MFB9951460.1"/>
    <property type="molecule type" value="Genomic_DNA"/>
</dbReference>
<dbReference type="CDD" id="cd05155">
    <property type="entry name" value="APH_ChoK_like_1"/>
    <property type="match status" value="1"/>
</dbReference>
<dbReference type="SUPFAM" id="SSF56112">
    <property type="entry name" value="Protein kinase-like (PK-like)"/>
    <property type="match status" value="1"/>
</dbReference>
<reference evidence="2 3" key="1">
    <citation type="submission" date="2024-09" db="EMBL/GenBank/DDBJ databases">
        <authorList>
            <person name="Sun Q."/>
            <person name="Mori K."/>
        </authorList>
    </citation>
    <scope>NUCLEOTIDE SEQUENCE [LARGE SCALE GENOMIC DNA]</scope>
    <source>
        <strain evidence="2 3">TBRC 4938</strain>
    </source>
</reference>
<dbReference type="InterPro" id="IPR011009">
    <property type="entry name" value="Kinase-like_dom_sf"/>
</dbReference>
<feature type="domain" description="Aminoglycoside phosphotransferase" evidence="1">
    <location>
        <begin position="29"/>
        <end position="271"/>
    </location>
</feature>
<dbReference type="EC" id="2.7.-.-" evidence="2"/>
<protein>
    <submittedName>
        <fullName evidence="2">Aminoglycoside phosphotransferase family protein</fullName>
        <ecNumber evidence="2">2.7.-.-</ecNumber>
    </submittedName>
</protein>
<dbReference type="GO" id="GO:0016740">
    <property type="term" value="F:transferase activity"/>
    <property type="evidence" value="ECO:0007669"/>
    <property type="project" value="UniProtKB-KW"/>
</dbReference>
<dbReference type="InterPro" id="IPR051678">
    <property type="entry name" value="AGP_Transferase"/>
</dbReference>
<accession>A0ABV6AQ76</accession>
<dbReference type="RefSeq" id="WP_377264266.1">
    <property type="nucleotide sequence ID" value="NZ_JBHMAA010000024.1"/>
</dbReference>
<evidence type="ECO:0000313" key="2">
    <source>
        <dbReference type="EMBL" id="MFB9951460.1"/>
    </source>
</evidence>
<dbReference type="PANTHER" id="PTHR21310">
    <property type="entry name" value="AMINOGLYCOSIDE PHOSPHOTRANSFERASE-RELATED-RELATED"/>
    <property type="match status" value="1"/>
</dbReference>
<dbReference type="Gene3D" id="3.90.1200.10">
    <property type="match status" value="1"/>
</dbReference>
<name>A0ABV6AQ76_9HYPH</name>
<sequence>MVEIDETLVRRLVAAQFPRWAGLAVRPVANGGWDNRTFHLGGGHLGEARLAEAHLAEAMSVRLPSAERYVAQVEKEHRFLPQLAPQLPLPIPSPLALGRPGEGYPWPWSVYGWIEGERASRAGISDPVRFAADLAGFLLALWKIDAADGPAAGTHNFHRGGLLDVYDEETRRSIDSLADEVDAPLLTEIWERALASRWAGKPVWVHGDVAEGNLLVREGRLAAVIDFGSSGVGDPACDLVVAWTLFDEPARRAFRSRLGLDPRTWERARGWCLWKALITIAGLRERDPAGAGIHRRWIDGIVADHRGGN</sequence>
<keyword evidence="3" id="KW-1185">Reference proteome</keyword>
<dbReference type="PANTHER" id="PTHR21310:SF42">
    <property type="entry name" value="BIFUNCTIONAL AAC_APH"/>
    <property type="match status" value="1"/>
</dbReference>
<keyword evidence="2" id="KW-0808">Transferase</keyword>
<dbReference type="Pfam" id="PF01636">
    <property type="entry name" value="APH"/>
    <property type="match status" value="1"/>
</dbReference>
<dbReference type="Gene3D" id="3.30.200.20">
    <property type="entry name" value="Phosphorylase Kinase, domain 1"/>
    <property type="match status" value="1"/>
</dbReference>
<dbReference type="Proteomes" id="UP001589692">
    <property type="component" value="Unassembled WGS sequence"/>
</dbReference>
<dbReference type="InterPro" id="IPR002575">
    <property type="entry name" value="Aminoglycoside_PTrfase"/>
</dbReference>
<organism evidence="2 3">
    <name type="scientific">Rhizobium puerariae</name>
    <dbReference type="NCBI Taxonomy" id="1585791"/>
    <lineage>
        <taxon>Bacteria</taxon>
        <taxon>Pseudomonadati</taxon>
        <taxon>Pseudomonadota</taxon>
        <taxon>Alphaproteobacteria</taxon>
        <taxon>Hyphomicrobiales</taxon>
        <taxon>Rhizobiaceae</taxon>
        <taxon>Rhizobium/Agrobacterium group</taxon>
        <taxon>Rhizobium</taxon>
    </lineage>
</organism>
<evidence type="ECO:0000259" key="1">
    <source>
        <dbReference type="Pfam" id="PF01636"/>
    </source>
</evidence>
<gene>
    <name evidence="2" type="ORF">ACFFP0_21635</name>
</gene>